<dbReference type="AlphaFoldDB" id="A0A974BUU7"/>
<protein>
    <submittedName>
        <fullName evidence="1">Uncharacterized protein</fullName>
    </submittedName>
</protein>
<accession>A0A974BUU7</accession>
<sequence>MLNILELPVLIINADMQRKFERTENPRISCGRVYRYTIKYAKYIYYNVYIHEHQRAEHDSIVYMNEWSMLYSHTFCQVSIP</sequence>
<organism evidence="1 2">
    <name type="scientific">Xenopus laevis</name>
    <name type="common">African clawed frog</name>
    <dbReference type="NCBI Taxonomy" id="8355"/>
    <lineage>
        <taxon>Eukaryota</taxon>
        <taxon>Metazoa</taxon>
        <taxon>Chordata</taxon>
        <taxon>Craniata</taxon>
        <taxon>Vertebrata</taxon>
        <taxon>Euteleostomi</taxon>
        <taxon>Amphibia</taxon>
        <taxon>Batrachia</taxon>
        <taxon>Anura</taxon>
        <taxon>Pipoidea</taxon>
        <taxon>Pipidae</taxon>
        <taxon>Xenopodinae</taxon>
        <taxon>Xenopus</taxon>
        <taxon>Xenopus</taxon>
    </lineage>
</organism>
<evidence type="ECO:0000313" key="2">
    <source>
        <dbReference type="Proteomes" id="UP000694892"/>
    </source>
</evidence>
<name>A0A974BUU7_XENLA</name>
<dbReference type="EMBL" id="CM004483">
    <property type="protein sequence ID" value="OCT61196.1"/>
    <property type="molecule type" value="Genomic_DNA"/>
</dbReference>
<evidence type="ECO:0000313" key="1">
    <source>
        <dbReference type="EMBL" id="OCT61196.1"/>
    </source>
</evidence>
<proteinExistence type="predicted"/>
<reference evidence="2" key="1">
    <citation type="journal article" date="2016" name="Nature">
        <title>Genome evolution in the allotetraploid frog Xenopus laevis.</title>
        <authorList>
            <person name="Session A.M."/>
            <person name="Uno Y."/>
            <person name="Kwon T."/>
            <person name="Chapman J.A."/>
            <person name="Toyoda A."/>
            <person name="Takahashi S."/>
            <person name="Fukui A."/>
            <person name="Hikosaka A."/>
            <person name="Suzuki A."/>
            <person name="Kondo M."/>
            <person name="van Heeringen S.J."/>
            <person name="Quigley I."/>
            <person name="Heinz S."/>
            <person name="Ogino H."/>
            <person name="Ochi H."/>
            <person name="Hellsten U."/>
            <person name="Lyons J.B."/>
            <person name="Simakov O."/>
            <person name="Putnam N."/>
            <person name="Stites J."/>
            <person name="Kuroki Y."/>
            <person name="Tanaka T."/>
            <person name="Michiue T."/>
            <person name="Watanabe M."/>
            <person name="Bogdanovic O."/>
            <person name="Lister R."/>
            <person name="Georgiou G."/>
            <person name="Paranjpe S.S."/>
            <person name="van Kruijsbergen I."/>
            <person name="Shu S."/>
            <person name="Carlson J."/>
            <person name="Kinoshita T."/>
            <person name="Ohta Y."/>
            <person name="Mawaribuchi S."/>
            <person name="Jenkins J."/>
            <person name="Grimwood J."/>
            <person name="Schmutz J."/>
            <person name="Mitros T."/>
            <person name="Mozaffari S.V."/>
            <person name="Suzuki Y."/>
            <person name="Haramoto Y."/>
            <person name="Yamamoto T.S."/>
            <person name="Takagi C."/>
            <person name="Heald R."/>
            <person name="Miller K."/>
            <person name="Haudenschild C."/>
            <person name="Kitzman J."/>
            <person name="Nakayama T."/>
            <person name="Izutsu Y."/>
            <person name="Robert J."/>
            <person name="Fortriede J."/>
            <person name="Burns K."/>
            <person name="Lotay V."/>
            <person name="Karimi K."/>
            <person name="Yasuoka Y."/>
            <person name="Dichmann D.S."/>
            <person name="Flajnik M.F."/>
            <person name="Houston D.W."/>
            <person name="Shendure J."/>
            <person name="DuPasquier L."/>
            <person name="Vize P.D."/>
            <person name="Zorn A.M."/>
            <person name="Ito M."/>
            <person name="Marcotte E.M."/>
            <person name="Wallingford J.B."/>
            <person name="Ito Y."/>
            <person name="Asashima M."/>
            <person name="Ueno N."/>
            <person name="Matsuda Y."/>
            <person name="Veenstra G.J."/>
            <person name="Fujiyama A."/>
            <person name="Harland R.M."/>
            <person name="Taira M."/>
            <person name="Rokhsar D.S."/>
        </authorList>
    </citation>
    <scope>NUCLEOTIDE SEQUENCE [LARGE SCALE GENOMIC DNA]</scope>
    <source>
        <strain evidence="2">J</strain>
    </source>
</reference>
<dbReference type="Proteomes" id="UP000694892">
    <property type="component" value="Chromosome 9_10S"/>
</dbReference>
<gene>
    <name evidence="1" type="ORF">XELAEV_18047220mg</name>
</gene>